<keyword evidence="2" id="KW-1185">Reference proteome</keyword>
<name>A0ABY1ZRB3_9GAMM</name>
<organism evidence="1 2">
    <name type="scientific">Marinobacter halodurans</name>
    <dbReference type="NCBI Taxonomy" id="2528979"/>
    <lineage>
        <taxon>Bacteria</taxon>
        <taxon>Pseudomonadati</taxon>
        <taxon>Pseudomonadota</taxon>
        <taxon>Gammaproteobacteria</taxon>
        <taxon>Pseudomonadales</taxon>
        <taxon>Marinobacteraceae</taxon>
        <taxon>Marinobacter</taxon>
    </lineage>
</organism>
<dbReference type="InterPro" id="IPR027417">
    <property type="entry name" value="P-loop_NTPase"/>
</dbReference>
<gene>
    <name evidence="1" type="ORF">EZI54_04160</name>
</gene>
<dbReference type="SUPFAM" id="SSF52540">
    <property type="entry name" value="P-loop containing nucleoside triphosphate hydrolases"/>
    <property type="match status" value="1"/>
</dbReference>
<accession>A0ABY1ZRB3</accession>
<reference evidence="1 2" key="1">
    <citation type="submission" date="2019-02" db="EMBL/GenBank/DDBJ databases">
        <title>Marinobacter halodurans sp. nov., a marine bacterium isolated from sea tidal flat.</title>
        <authorList>
            <person name="Yoo Y."/>
            <person name="Lee D.W."/>
            <person name="Kim B.S."/>
            <person name="Kim J.-J."/>
        </authorList>
    </citation>
    <scope>NUCLEOTIDE SEQUENCE [LARGE SCALE GENOMIC DNA]</scope>
    <source>
        <strain evidence="1 2">YJ-S3-2</strain>
    </source>
</reference>
<dbReference type="Gene3D" id="3.40.50.300">
    <property type="entry name" value="P-loop containing nucleotide triphosphate hydrolases"/>
    <property type="match status" value="1"/>
</dbReference>
<evidence type="ECO:0008006" key="3">
    <source>
        <dbReference type="Google" id="ProtNLM"/>
    </source>
</evidence>
<dbReference type="Pfam" id="PF03567">
    <property type="entry name" value="Sulfotransfer_2"/>
    <property type="match status" value="1"/>
</dbReference>
<evidence type="ECO:0000313" key="1">
    <source>
        <dbReference type="EMBL" id="TBW58587.1"/>
    </source>
</evidence>
<dbReference type="RefSeq" id="WP_131479346.1">
    <property type="nucleotide sequence ID" value="NZ_SJDL01000004.1"/>
</dbReference>
<dbReference type="Proteomes" id="UP000313645">
    <property type="component" value="Unassembled WGS sequence"/>
</dbReference>
<proteinExistence type="predicted"/>
<sequence>MKHDVWEKLPSQLYLQLKRWDYRFKEKAAFEQAQRLRATTSPDGYSLKPFDDSRAIFVHIPQCGGRAISQSLFGGPGGGHTTLEQYLNIFEPRCIADYFKFTFVRNPWDRLVSIYTFLRQGGGSEADRRWYDKHLGGFADFDEFVRQWLTRRQVRKCPYFYPQYHYMLDSREKVRLDFVGFAENIDADFARVAGQLGQPARSPGADAMGDTDYTRFYTPQTRDIVAEAYAEDIRLLGYSFDNGNLPQQIAARDSGRIYTLRS</sequence>
<protein>
    <recommendedName>
        <fullName evidence="3">Sulfotransferase family protein</fullName>
    </recommendedName>
</protein>
<dbReference type="InterPro" id="IPR005331">
    <property type="entry name" value="Sulfotransferase"/>
</dbReference>
<dbReference type="EMBL" id="SJDL01000004">
    <property type="protein sequence ID" value="TBW58587.1"/>
    <property type="molecule type" value="Genomic_DNA"/>
</dbReference>
<comment type="caution">
    <text evidence="1">The sequence shown here is derived from an EMBL/GenBank/DDBJ whole genome shotgun (WGS) entry which is preliminary data.</text>
</comment>
<evidence type="ECO:0000313" key="2">
    <source>
        <dbReference type="Proteomes" id="UP000313645"/>
    </source>
</evidence>